<evidence type="ECO:0000313" key="1">
    <source>
        <dbReference type="EMBL" id="CAG8694155.1"/>
    </source>
</evidence>
<evidence type="ECO:0000313" key="2">
    <source>
        <dbReference type="Proteomes" id="UP000789366"/>
    </source>
</evidence>
<protein>
    <submittedName>
        <fullName evidence="1">524_t:CDS:1</fullName>
    </submittedName>
</protein>
<proteinExistence type="predicted"/>
<gene>
    <name evidence="1" type="ORF">SPELUC_LOCUS10918</name>
</gene>
<feature type="non-terminal residue" evidence="1">
    <location>
        <position position="55"/>
    </location>
</feature>
<name>A0ACA9P7T9_9GLOM</name>
<organism evidence="1 2">
    <name type="scientific">Cetraspora pellucida</name>
    <dbReference type="NCBI Taxonomy" id="1433469"/>
    <lineage>
        <taxon>Eukaryota</taxon>
        <taxon>Fungi</taxon>
        <taxon>Fungi incertae sedis</taxon>
        <taxon>Mucoromycota</taxon>
        <taxon>Glomeromycotina</taxon>
        <taxon>Glomeromycetes</taxon>
        <taxon>Diversisporales</taxon>
        <taxon>Gigasporaceae</taxon>
        <taxon>Cetraspora</taxon>
    </lineage>
</organism>
<sequence length="55" mass="6506">TFINSLILPSRKKEFTLPKIKFKSFIYPFGINENIKTPPLTIKSIRKLKDDEHKM</sequence>
<reference evidence="1" key="1">
    <citation type="submission" date="2021-06" db="EMBL/GenBank/DDBJ databases">
        <authorList>
            <person name="Kallberg Y."/>
            <person name="Tangrot J."/>
            <person name="Rosling A."/>
        </authorList>
    </citation>
    <scope>NUCLEOTIDE SEQUENCE</scope>
    <source>
        <strain evidence="1">28 12/20/2015</strain>
    </source>
</reference>
<keyword evidence="2" id="KW-1185">Reference proteome</keyword>
<dbReference type="Proteomes" id="UP000789366">
    <property type="component" value="Unassembled WGS sequence"/>
</dbReference>
<comment type="caution">
    <text evidence="1">The sequence shown here is derived from an EMBL/GenBank/DDBJ whole genome shotgun (WGS) entry which is preliminary data.</text>
</comment>
<feature type="non-terminal residue" evidence="1">
    <location>
        <position position="1"/>
    </location>
</feature>
<accession>A0ACA9P7T9</accession>
<dbReference type="EMBL" id="CAJVPW010021623">
    <property type="protein sequence ID" value="CAG8694155.1"/>
    <property type="molecule type" value="Genomic_DNA"/>
</dbReference>